<dbReference type="AlphaFoldDB" id="A0A6C0AQF7"/>
<organism evidence="1">
    <name type="scientific">viral metagenome</name>
    <dbReference type="NCBI Taxonomy" id="1070528"/>
    <lineage>
        <taxon>unclassified sequences</taxon>
        <taxon>metagenomes</taxon>
        <taxon>organismal metagenomes</taxon>
    </lineage>
</organism>
<protein>
    <submittedName>
        <fullName evidence="1">Uncharacterized protein</fullName>
    </submittedName>
</protein>
<name>A0A6C0AQF7_9ZZZZ</name>
<accession>A0A6C0AQF7</accession>
<proteinExistence type="predicted"/>
<evidence type="ECO:0000313" key="1">
    <source>
        <dbReference type="EMBL" id="QHS82008.1"/>
    </source>
</evidence>
<sequence length="197" mass="23937">MPNYNVNNDPTNYDVTEYSEYSEDTQDIIYEAEEPSSTKYVIALCELFNEKIHGDTLSDVKYHYLVNTRFKRLDMNYINEYAAFLNNSYIYESNLHHYSIFRNYRNMILNGNYIKPEIIEILYLKDDFGFDYCVGIKKTFWIKIIQRTWKNICKKRQEINIKRANILSLRYRELNIWWPDDCREYPDLRGMLSNLKF</sequence>
<dbReference type="EMBL" id="MN740762">
    <property type="protein sequence ID" value="QHS82008.1"/>
    <property type="molecule type" value="Genomic_DNA"/>
</dbReference>
<reference evidence="1" key="1">
    <citation type="journal article" date="2020" name="Nature">
        <title>Giant virus diversity and host interactions through global metagenomics.</title>
        <authorList>
            <person name="Schulz F."/>
            <person name="Roux S."/>
            <person name="Paez-Espino D."/>
            <person name="Jungbluth S."/>
            <person name="Walsh D.A."/>
            <person name="Denef V.J."/>
            <person name="McMahon K.D."/>
            <person name="Konstantinidis K.T."/>
            <person name="Eloe-Fadrosh E.A."/>
            <person name="Kyrpides N.C."/>
            <person name="Woyke T."/>
        </authorList>
    </citation>
    <scope>NUCLEOTIDE SEQUENCE</scope>
    <source>
        <strain evidence="1">GVMAG-S-1101165-79</strain>
    </source>
</reference>